<comment type="function">
    <text evidence="7">The coatomer is a cytosolic protein complex that binds to dilysine motifs and reversibly associates with Golgi non-clathrin-coated vesicles, which further mediate biosynthetic protein transport from the ER, via the Golgi up to the trans Golgi network. Coatomer complex is required for budding from Golgi membranes, and is essential for the retrograde Golgi-to-ER transport of dilysine-tagged proteins.</text>
</comment>
<feature type="domain" description="AP complex mu/sigma subunit" evidence="10">
    <location>
        <begin position="8"/>
        <end position="132"/>
    </location>
</feature>
<evidence type="ECO:0000256" key="8">
    <source>
        <dbReference type="RuleBase" id="RU366052"/>
    </source>
</evidence>
<evidence type="ECO:0000259" key="10">
    <source>
        <dbReference type="Pfam" id="PF01217"/>
    </source>
</evidence>
<dbReference type="InterPro" id="IPR027059">
    <property type="entry name" value="Coatomer_dsu"/>
</dbReference>
<dbReference type="GO" id="GO:0000139">
    <property type="term" value="C:Golgi membrane"/>
    <property type="evidence" value="ECO:0007669"/>
    <property type="project" value="UniProtKB-SubCell"/>
</dbReference>
<keyword evidence="12" id="KW-1185">Reference proteome</keyword>
<dbReference type="Proteomes" id="UP000694407">
    <property type="component" value="Unplaced"/>
</dbReference>
<evidence type="ECO:0000256" key="4">
    <source>
        <dbReference type="ARBA" id="ARBA00022448"/>
    </source>
</evidence>
<dbReference type="GO" id="GO:0051645">
    <property type="term" value="P:Golgi localization"/>
    <property type="evidence" value="ECO:0007669"/>
    <property type="project" value="TreeGrafter"/>
</dbReference>
<dbReference type="InterPro" id="IPR011012">
    <property type="entry name" value="Longin-like_dom_sf"/>
</dbReference>
<evidence type="ECO:0000313" key="12">
    <source>
        <dbReference type="Proteomes" id="UP000694407"/>
    </source>
</evidence>
<dbReference type="GO" id="GO:0015031">
    <property type="term" value="P:protein transport"/>
    <property type="evidence" value="ECO:0007669"/>
    <property type="project" value="UniProtKB-KW"/>
</dbReference>
<keyword evidence="9" id="KW-0175">Coiled coil</keyword>
<dbReference type="CDD" id="cd14830">
    <property type="entry name" value="Delta_COP_N"/>
    <property type="match status" value="1"/>
</dbReference>
<keyword evidence="7" id="KW-0333">Golgi apparatus</keyword>
<evidence type="ECO:0000256" key="7">
    <source>
        <dbReference type="RuleBase" id="RU364018"/>
    </source>
</evidence>
<keyword evidence="7" id="KW-0968">Cytoplasmic vesicle</keyword>
<dbReference type="AlphaFoldDB" id="A0A8C5Z506"/>
<dbReference type="Ensembl" id="ENSMMMT00000010181.1">
    <property type="protein sequence ID" value="ENSMMMP00000008925.1"/>
    <property type="gene ID" value="ENSMMMG00000007985.1"/>
</dbReference>
<evidence type="ECO:0000256" key="1">
    <source>
        <dbReference type="ARBA" id="ARBA00004184"/>
    </source>
</evidence>
<dbReference type="PANTHER" id="PTHR10121:SF0">
    <property type="entry name" value="COATOMER SUBUNIT DELTA"/>
    <property type="match status" value="1"/>
</dbReference>
<keyword evidence="6 7" id="KW-0653">Protein transport</keyword>
<name>A0A8C5Z506_MARMA</name>
<dbReference type="InterPro" id="IPR022775">
    <property type="entry name" value="AP_mu_sigma_su"/>
</dbReference>
<dbReference type="Pfam" id="PF01217">
    <property type="entry name" value="Clat_adaptor_s"/>
    <property type="match status" value="1"/>
</dbReference>
<evidence type="ECO:0000256" key="6">
    <source>
        <dbReference type="ARBA" id="ARBA00022927"/>
    </source>
</evidence>
<protein>
    <recommendedName>
        <fullName evidence="3 7">Coatomer subunit delta</fullName>
    </recommendedName>
</protein>
<evidence type="ECO:0000256" key="5">
    <source>
        <dbReference type="ARBA" id="ARBA00022490"/>
    </source>
</evidence>
<dbReference type="Gene3D" id="3.30.450.60">
    <property type="match status" value="1"/>
</dbReference>
<evidence type="ECO:0000256" key="3">
    <source>
        <dbReference type="ARBA" id="ARBA00018359"/>
    </source>
</evidence>
<dbReference type="GO" id="GO:0006888">
    <property type="term" value="P:endoplasmic reticulum to Golgi vesicle-mediated transport"/>
    <property type="evidence" value="ECO:0007669"/>
    <property type="project" value="TreeGrafter"/>
</dbReference>
<reference evidence="11" key="1">
    <citation type="submission" date="2025-08" db="UniProtKB">
        <authorList>
            <consortium name="Ensembl"/>
        </authorList>
    </citation>
    <scope>IDENTIFICATION</scope>
</reference>
<accession>A0A8C5Z506</accession>
<dbReference type="PANTHER" id="PTHR10121">
    <property type="entry name" value="COATOMER SUBUNIT DELTA"/>
    <property type="match status" value="1"/>
</dbReference>
<keyword evidence="4 7" id="KW-0813">Transport</keyword>
<comment type="subcellular location">
    <subcellularLocation>
        <location evidence="7 8">Cytoplasm</location>
    </subcellularLocation>
    <subcellularLocation>
        <location evidence="7 8">Cytoplasmic vesicle</location>
        <location evidence="7 8">COPI-coated vesicle membrane</location>
        <topology evidence="7 8">Peripheral membrane protein</topology>
        <orientation evidence="7 8">Cytoplasmic side</orientation>
    </subcellularLocation>
    <subcellularLocation>
        <location evidence="7 8">Golgi apparatus membrane</location>
        <topology evidence="7 8">Peripheral membrane protein</topology>
        <orientation evidence="7 8">Cytoplasmic side</orientation>
    </subcellularLocation>
    <subcellularLocation>
        <location evidence="1">Endomembrane system</location>
        <topology evidence="1">Peripheral membrane protein</topology>
    </subcellularLocation>
</comment>
<feature type="coiled-coil region" evidence="9">
    <location>
        <begin position="138"/>
        <end position="168"/>
    </location>
</feature>
<dbReference type="GeneTree" id="ENSGT00390000017207"/>
<dbReference type="GO" id="GO:0006890">
    <property type="term" value="P:retrograde vesicle-mediated transport, Golgi to endoplasmic reticulum"/>
    <property type="evidence" value="ECO:0007669"/>
    <property type="project" value="UniProtKB-UniRule"/>
</dbReference>
<reference evidence="11" key="2">
    <citation type="submission" date="2025-09" db="UniProtKB">
        <authorList>
            <consortium name="Ensembl"/>
        </authorList>
    </citation>
    <scope>IDENTIFICATION</scope>
</reference>
<comment type="subunit">
    <text evidence="7">Oligomeric complex that consists of at least the alpha, beta, beta', gamma, delta, epsilon and zeta subunits.</text>
</comment>
<keyword evidence="7" id="KW-0472">Membrane</keyword>
<comment type="similarity">
    <text evidence="2 7">Belongs to the adaptor complexes medium subunit family. Delta-COP subfamily.</text>
</comment>
<evidence type="ECO:0000256" key="2">
    <source>
        <dbReference type="ARBA" id="ARBA00010516"/>
    </source>
</evidence>
<evidence type="ECO:0000256" key="9">
    <source>
        <dbReference type="SAM" id="Coils"/>
    </source>
</evidence>
<keyword evidence="7" id="KW-0931">ER-Golgi transport</keyword>
<evidence type="ECO:0000313" key="11">
    <source>
        <dbReference type="Ensembl" id="ENSMMMP00000008925.1"/>
    </source>
</evidence>
<dbReference type="GO" id="GO:0030126">
    <property type="term" value="C:COPI vesicle coat"/>
    <property type="evidence" value="ECO:0007669"/>
    <property type="project" value="UniProtKB-UniRule"/>
</dbReference>
<dbReference type="SUPFAM" id="SSF64356">
    <property type="entry name" value="SNARE-like"/>
    <property type="match status" value="1"/>
</dbReference>
<dbReference type="FunFam" id="3.30.450.60:FF:000020">
    <property type="entry name" value="Coatomer subunit delta"/>
    <property type="match status" value="1"/>
</dbReference>
<organism evidence="11 12">
    <name type="scientific">Marmota marmota marmota</name>
    <name type="common">Alpine marmot</name>
    <dbReference type="NCBI Taxonomy" id="9994"/>
    <lineage>
        <taxon>Eukaryota</taxon>
        <taxon>Metazoa</taxon>
        <taxon>Chordata</taxon>
        <taxon>Craniata</taxon>
        <taxon>Vertebrata</taxon>
        <taxon>Euteleostomi</taxon>
        <taxon>Mammalia</taxon>
        <taxon>Eutheria</taxon>
        <taxon>Euarchontoglires</taxon>
        <taxon>Glires</taxon>
        <taxon>Rodentia</taxon>
        <taxon>Sciuromorpha</taxon>
        <taxon>Sciuridae</taxon>
        <taxon>Xerinae</taxon>
        <taxon>Marmotini</taxon>
        <taxon>Marmota</taxon>
    </lineage>
</organism>
<sequence length="180" mass="21073">MVVLAASITTRQGKPLLSRQFKDLSKDRVLELLSNFQNLVSEISSDHTFVEDKHVRYVYRPFDNYYIILITNRQSNIIKDLATLNLFSQTINSYLSSFQDQEIFHNAFEILSSFDEIVSMGGYKENLSFTQVQTYLSMESHEERIQEIIERNKEIEATEERKRRAKEISLLLLLNILLCP</sequence>
<keyword evidence="5 7" id="KW-0963">Cytoplasm</keyword>
<proteinExistence type="inferred from homology"/>